<dbReference type="Pfam" id="PF04055">
    <property type="entry name" value="Radical_SAM"/>
    <property type="match status" value="1"/>
</dbReference>
<dbReference type="CDD" id="cd01335">
    <property type="entry name" value="Radical_SAM"/>
    <property type="match status" value="1"/>
</dbReference>
<dbReference type="PANTHER" id="PTHR43432">
    <property type="entry name" value="SLR0285 PROTEIN"/>
    <property type="match status" value="1"/>
</dbReference>
<dbReference type="KEGG" id="thel:IG193_01185"/>
<dbReference type="GO" id="GO:0051536">
    <property type="term" value="F:iron-sulfur cluster binding"/>
    <property type="evidence" value="ECO:0007669"/>
    <property type="project" value="UniProtKB-KW"/>
</dbReference>
<keyword evidence="1" id="KW-0479">Metal-binding</keyword>
<dbReference type="GO" id="GO:0046872">
    <property type="term" value="F:metal ion binding"/>
    <property type="evidence" value="ECO:0007669"/>
    <property type="project" value="UniProtKB-KW"/>
</dbReference>
<evidence type="ECO:0000313" key="5">
    <source>
        <dbReference type="EMBL" id="QOJ79110.1"/>
    </source>
</evidence>
<dbReference type="EMBL" id="CP062310">
    <property type="protein sequence ID" value="QOJ79110.1"/>
    <property type="molecule type" value="Genomic_DNA"/>
</dbReference>
<dbReference type="SFLD" id="SFLDS00029">
    <property type="entry name" value="Radical_SAM"/>
    <property type="match status" value="1"/>
</dbReference>
<dbReference type="SUPFAM" id="SSF102114">
    <property type="entry name" value="Radical SAM enzymes"/>
    <property type="match status" value="1"/>
</dbReference>
<sequence>MEVRYERVRVSHALSKSGLPDLDYAFNPYAGCSHGCIYCYARAFTRYPGVAENWGRVVFIKENVVEVLEQEVKRVRRGVVGVSTITDPYQPVEVKEELTRRGLEVLLENGFRVSVQTKSPLVTRDIDLLASHRPLVDVGLTITTLDYSVARLIEPSAPPPNARVEALRKLASAGLETWVFLGPIIRGLNDSKDSIARVVEVAFETGSKLYYDYYHHRPELEASMGRLLGRYPQALSASPGWRERVRATVEKLCRETGVTCAPAFPAAERSRSIAEFLGR</sequence>
<dbReference type="PANTHER" id="PTHR43432:SF6">
    <property type="entry name" value="RADICAL SAM CORE DOMAIN-CONTAINING PROTEIN"/>
    <property type="match status" value="1"/>
</dbReference>
<dbReference type="AlphaFoldDB" id="A0A7L9FH30"/>
<dbReference type="InterPro" id="IPR040086">
    <property type="entry name" value="MJ0683-like"/>
</dbReference>
<evidence type="ECO:0000259" key="4">
    <source>
        <dbReference type="PROSITE" id="PS51918"/>
    </source>
</evidence>
<dbReference type="InParanoid" id="A0A7L9FH30"/>
<dbReference type="Proteomes" id="UP000594121">
    <property type="component" value="Chromosome"/>
</dbReference>
<name>A0A7L9FH30_9CREN</name>
<evidence type="ECO:0000256" key="2">
    <source>
        <dbReference type="ARBA" id="ARBA00023004"/>
    </source>
</evidence>
<keyword evidence="2" id="KW-0408">Iron</keyword>
<dbReference type="GO" id="GO:0003824">
    <property type="term" value="F:catalytic activity"/>
    <property type="evidence" value="ECO:0007669"/>
    <property type="project" value="InterPro"/>
</dbReference>
<reference evidence="5 6" key="1">
    <citation type="submission" date="2020-10" db="EMBL/GenBank/DDBJ databases">
        <title>Thermofilum lucidum 3507LT sp. nov. a novel member of Thermofilaceae family isolated from Chile hot spring, and proposal of description order Thermofilales.</title>
        <authorList>
            <person name="Zayulina K.S."/>
            <person name="Elcheninov A.G."/>
            <person name="Toshchakov S.V."/>
            <person name="Kublanov I.V."/>
        </authorList>
    </citation>
    <scope>NUCLEOTIDE SEQUENCE [LARGE SCALE GENOMIC DNA]</scope>
    <source>
        <strain evidence="5 6">3507LT</strain>
    </source>
</reference>
<dbReference type="InterPro" id="IPR058240">
    <property type="entry name" value="rSAM_sf"/>
</dbReference>
<proteinExistence type="predicted"/>
<evidence type="ECO:0000256" key="3">
    <source>
        <dbReference type="ARBA" id="ARBA00023014"/>
    </source>
</evidence>
<dbReference type="Gene3D" id="3.80.30.30">
    <property type="match status" value="1"/>
</dbReference>
<accession>A0A7L9FH30</accession>
<dbReference type="SFLD" id="SFLDG01084">
    <property type="entry name" value="Uncharacterised_Radical_SAM_Su"/>
    <property type="match status" value="1"/>
</dbReference>
<evidence type="ECO:0000313" key="6">
    <source>
        <dbReference type="Proteomes" id="UP000594121"/>
    </source>
</evidence>
<gene>
    <name evidence="5" type="ORF">IG193_01185</name>
</gene>
<dbReference type="InterPro" id="IPR007197">
    <property type="entry name" value="rSAM"/>
</dbReference>
<protein>
    <submittedName>
        <fullName evidence="5">Radical SAM protein</fullName>
    </submittedName>
</protein>
<keyword evidence="6" id="KW-1185">Reference proteome</keyword>
<evidence type="ECO:0000256" key="1">
    <source>
        <dbReference type="ARBA" id="ARBA00022723"/>
    </source>
</evidence>
<feature type="domain" description="Radical SAM core" evidence="4">
    <location>
        <begin position="16"/>
        <end position="254"/>
    </location>
</feature>
<organism evidence="5 6">
    <name type="scientific">Infirmifilum lucidum</name>
    <dbReference type="NCBI Taxonomy" id="2776706"/>
    <lineage>
        <taxon>Archaea</taxon>
        <taxon>Thermoproteota</taxon>
        <taxon>Thermoprotei</taxon>
        <taxon>Thermofilales</taxon>
        <taxon>Thermofilaceae</taxon>
        <taxon>Infirmifilum</taxon>
    </lineage>
</organism>
<dbReference type="PROSITE" id="PS51918">
    <property type="entry name" value="RADICAL_SAM"/>
    <property type="match status" value="1"/>
</dbReference>
<keyword evidence="3" id="KW-0411">Iron-sulfur</keyword>